<dbReference type="RefSeq" id="XP_037217747.1">
    <property type="nucleotide sequence ID" value="XM_037366335.1"/>
</dbReference>
<comment type="caution">
    <text evidence="2">The sequence shown here is derived from an EMBL/GenBank/DDBJ whole genome shotgun (WGS) entry which is preliminary data.</text>
</comment>
<feature type="region of interest" description="Disordered" evidence="1">
    <location>
        <begin position="1"/>
        <end position="24"/>
    </location>
</feature>
<reference evidence="2" key="1">
    <citation type="submission" date="2020-05" db="EMBL/GenBank/DDBJ databases">
        <title>Mycena genomes resolve the evolution of fungal bioluminescence.</title>
        <authorList>
            <person name="Tsai I.J."/>
        </authorList>
    </citation>
    <scope>NUCLEOTIDE SEQUENCE</scope>
    <source>
        <strain evidence="2">171206Taipei</strain>
    </source>
</reference>
<dbReference type="EMBL" id="JACAZF010000008">
    <property type="protein sequence ID" value="KAF7297388.1"/>
    <property type="molecule type" value="Genomic_DNA"/>
</dbReference>
<dbReference type="Proteomes" id="UP000636479">
    <property type="component" value="Unassembled WGS sequence"/>
</dbReference>
<evidence type="ECO:0000313" key="3">
    <source>
        <dbReference type="Proteomes" id="UP000636479"/>
    </source>
</evidence>
<protein>
    <submittedName>
        <fullName evidence="2">Uncharacterized protein</fullName>
    </submittedName>
</protein>
<accession>A0A8H6SDD2</accession>
<gene>
    <name evidence="2" type="ORF">MIND_00972300</name>
</gene>
<organism evidence="2 3">
    <name type="scientific">Mycena indigotica</name>
    <dbReference type="NCBI Taxonomy" id="2126181"/>
    <lineage>
        <taxon>Eukaryota</taxon>
        <taxon>Fungi</taxon>
        <taxon>Dikarya</taxon>
        <taxon>Basidiomycota</taxon>
        <taxon>Agaricomycotina</taxon>
        <taxon>Agaricomycetes</taxon>
        <taxon>Agaricomycetidae</taxon>
        <taxon>Agaricales</taxon>
        <taxon>Marasmiineae</taxon>
        <taxon>Mycenaceae</taxon>
        <taxon>Mycena</taxon>
    </lineage>
</organism>
<dbReference type="AlphaFoldDB" id="A0A8H6SDD2"/>
<sequence>MSWRKQKQRAKRARSSSPDTPTHLVAIHTGSSTFDVPVDGAIERVSADTRRTFSEAVAIAPPSPLKRLRKAIAAPSISSNLDISLDAYCMGSGENDWTEEPTEEVTSRKCLEFCDLRTPLYANG</sequence>
<keyword evidence="3" id="KW-1185">Reference proteome</keyword>
<feature type="compositionally biased region" description="Basic residues" evidence="1">
    <location>
        <begin position="1"/>
        <end position="14"/>
    </location>
</feature>
<proteinExistence type="predicted"/>
<evidence type="ECO:0000256" key="1">
    <source>
        <dbReference type="SAM" id="MobiDB-lite"/>
    </source>
</evidence>
<evidence type="ECO:0000313" key="2">
    <source>
        <dbReference type="EMBL" id="KAF7297388.1"/>
    </source>
</evidence>
<dbReference type="GeneID" id="59348851"/>
<name>A0A8H6SDD2_9AGAR</name>